<dbReference type="Pfam" id="PF15305">
    <property type="entry name" value="IFT43"/>
    <property type="match status" value="1"/>
</dbReference>
<evidence type="ECO:0000313" key="2">
    <source>
        <dbReference type="EMBL" id="EFC49766.1"/>
    </source>
</evidence>
<dbReference type="GO" id="GO:0030991">
    <property type="term" value="C:intraciliary transport particle A"/>
    <property type="evidence" value="ECO:0007669"/>
    <property type="project" value="InterPro"/>
</dbReference>
<sequence length="244" mass="26975">MSLAADENAVNPNEGATKVKDRNIGSVLSRRRKYLQEQKNANDDGEDDGGSAPPITLAKDNSLLKKGWQEDEDATSTKEQKGGRKLLGIFGKNSTANVEKQTQQDNSYLFQNVPRPLDVEDEEGAFIPSLDQVGGNGMEGSVAEAPEEYASQKVQTLQELDQSTKATLHHFLNMKYDDRGLDLSLLTGVLSYPLDELEQDDDWGNPQFVRDLLNSIKTTKKPLTVATPTTPLAKIDRQVKTREL</sequence>
<dbReference type="Proteomes" id="UP000006671">
    <property type="component" value="Unassembled WGS sequence"/>
</dbReference>
<organism evidence="3">
    <name type="scientific">Naegleria gruberi</name>
    <name type="common">Amoeba</name>
    <dbReference type="NCBI Taxonomy" id="5762"/>
    <lineage>
        <taxon>Eukaryota</taxon>
        <taxon>Discoba</taxon>
        <taxon>Heterolobosea</taxon>
        <taxon>Tetramitia</taxon>
        <taxon>Eutetramitia</taxon>
        <taxon>Vahlkampfiidae</taxon>
        <taxon>Naegleria</taxon>
    </lineage>
</organism>
<dbReference type="EMBL" id="GG738847">
    <property type="protein sequence ID" value="EFC49766.1"/>
    <property type="molecule type" value="Genomic_DNA"/>
</dbReference>
<dbReference type="InParanoid" id="D2V0Q3"/>
<protein>
    <submittedName>
        <fullName evidence="2">Predicted protein</fullName>
    </submittedName>
</protein>
<dbReference type="KEGG" id="ngr:NAEGRDRAFT_62376"/>
<dbReference type="AlphaFoldDB" id="D2V0Q3"/>
<evidence type="ECO:0000256" key="1">
    <source>
        <dbReference type="SAM" id="MobiDB-lite"/>
    </source>
</evidence>
<dbReference type="OMA" id="MKYDDRG"/>
<keyword evidence="3" id="KW-1185">Reference proteome</keyword>
<dbReference type="OrthoDB" id="10258602at2759"/>
<dbReference type="VEuPathDB" id="AmoebaDB:NAEGRDRAFT_62376"/>
<evidence type="ECO:0000313" key="3">
    <source>
        <dbReference type="Proteomes" id="UP000006671"/>
    </source>
</evidence>
<name>D2V0Q3_NAEGR</name>
<proteinExistence type="predicted"/>
<dbReference type="InterPro" id="IPR029302">
    <property type="entry name" value="IFT43"/>
</dbReference>
<feature type="region of interest" description="Disordered" evidence="1">
    <location>
        <begin position="1"/>
        <end position="80"/>
    </location>
</feature>
<gene>
    <name evidence="2" type="ORF">NAEGRDRAFT_62376</name>
</gene>
<dbReference type="RefSeq" id="XP_002682510.1">
    <property type="nucleotide sequence ID" value="XM_002682464.1"/>
</dbReference>
<accession>D2V0Q3</accession>
<dbReference type="GeneID" id="8864055"/>
<reference evidence="2 3" key="1">
    <citation type="journal article" date="2010" name="Cell">
        <title>The genome of Naegleria gruberi illuminates early eukaryotic versatility.</title>
        <authorList>
            <person name="Fritz-Laylin L.K."/>
            <person name="Prochnik S.E."/>
            <person name="Ginger M.L."/>
            <person name="Dacks J.B."/>
            <person name="Carpenter M.L."/>
            <person name="Field M.C."/>
            <person name="Kuo A."/>
            <person name="Paredez A."/>
            <person name="Chapman J."/>
            <person name="Pham J."/>
            <person name="Shu S."/>
            <person name="Neupane R."/>
            <person name="Cipriano M."/>
            <person name="Mancuso J."/>
            <person name="Tu H."/>
            <person name="Salamov A."/>
            <person name="Lindquist E."/>
            <person name="Shapiro H."/>
            <person name="Lucas S."/>
            <person name="Grigoriev I.V."/>
            <person name="Cande W.Z."/>
            <person name="Fulton C."/>
            <person name="Rokhsar D.S."/>
            <person name="Dawson S.C."/>
        </authorList>
    </citation>
    <scope>NUCLEOTIDE SEQUENCE [LARGE SCALE GENOMIC DNA]</scope>
    <source>
        <strain evidence="2 3">NEG-M</strain>
    </source>
</reference>